<dbReference type="NCBIfam" id="NF004363">
    <property type="entry name" value="PRK05738.2-4"/>
    <property type="match status" value="1"/>
</dbReference>
<dbReference type="AlphaFoldDB" id="A0A921ES69"/>
<comment type="function">
    <text evidence="6">One of the early assembly proteins it binds 23S rRNA. One of the proteins that surrounds the polypeptide exit tunnel on the outside of the ribosome. Forms the main docking site for trigger factor binding to the ribosome.</text>
</comment>
<keyword evidence="2 6" id="KW-0699">rRNA-binding</keyword>
<evidence type="ECO:0000256" key="4">
    <source>
        <dbReference type="ARBA" id="ARBA00022980"/>
    </source>
</evidence>
<comment type="subunit">
    <text evidence="6">Part of the 50S ribosomal subunit. Contacts protein L29, and trigger factor when it is bound to the ribosome.</text>
</comment>
<comment type="caution">
    <text evidence="7">The sequence shown here is derived from an EMBL/GenBank/DDBJ whole genome shotgun (WGS) entry which is preliminary data.</text>
</comment>
<dbReference type="InterPro" id="IPR012678">
    <property type="entry name" value="Ribosomal_uL23/eL15/eS24_sf"/>
</dbReference>
<gene>
    <name evidence="6 7" type="primary">rplW</name>
    <name evidence="7" type="ORF">K8V15_10920</name>
</gene>
<proteinExistence type="inferred from homology"/>
<dbReference type="GO" id="GO:0006412">
    <property type="term" value="P:translation"/>
    <property type="evidence" value="ECO:0007669"/>
    <property type="project" value="UniProtKB-UniRule"/>
</dbReference>
<dbReference type="SUPFAM" id="SSF54189">
    <property type="entry name" value="Ribosomal proteins S24e, L23 and L15e"/>
    <property type="match status" value="1"/>
</dbReference>
<accession>A0A921ES69</accession>
<organism evidence="7 8">
    <name type="scientific">Tessaracoccus flavescens</name>
    <dbReference type="NCBI Taxonomy" id="399497"/>
    <lineage>
        <taxon>Bacteria</taxon>
        <taxon>Bacillati</taxon>
        <taxon>Actinomycetota</taxon>
        <taxon>Actinomycetes</taxon>
        <taxon>Propionibacteriales</taxon>
        <taxon>Propionibacteriaceae</taxon>
        <taxon>Tessaracoccus</taxon>
    </lineage>
</organism>
<dbReference type="FunFam" id="3.30.70.330:FF:000001">
    <property type="entry name" value="50S ribosomal protein L23"/>
    <property type="match status" value="1"/>
</dbReference>
<dbReference type="InterPro" id="IPR012677">
    <property type="entry name" value="Nucleotide-bd_a/b_plait_sf"/>
</dbReference>
<reference evidence="7" key="1">
    <citation type="journal article" date="2021" name="PeerJ">
        <title>Extensive microbial diversity within the chicken gut microbiome revealed by metagenomics and culture.</title>
        <authorList>
            <person name="Gilroy R."/>
            <person name="Ravi A."/>
            <person name="Getino M."/>
            <person name="Pursley I."/>
            <person name="Horton D.L."/>
            <person name="Alikhan N.F."/>
            <person name="Baker D."/>
            <person name="Gharbi K."/>
            <person name="Hall N."/>
            <person name="Watson M."/>
            <person name="Adriaenssens E.M."/>
            <person name="Foster-Nyarko E."/>
            <person name="Jarju S."/>
            <person name="Secka A."/>
            <person name="Antonio M."/>
            <person name="Oren A."/>
            <person name="Chaudhuri R.R."/>
            <person name="La Ragione R."/>
            <person name="Hildebrand F."/>
            <person name="Pallen M.J."/>
        </authorList>
    </citation>
    <scope>NUCLEOTIDE SEQUENCE</scope>
    <source>
        <strain evidence="7">ChiGjej3B3-7470</strain>
    </source>
</reference>
<dbReference type="Proteomes" id="UP000712713">
    <property type="component" value="Unassembled WGS sequence"/>
</dbReference>
<dbReference type="GO" id="GO:0005840">
    <property type="term" value="C:ribosome"/>
    <property type="evidence" value="ECO:0007669"/>
    <property type="project" value="UniProtKB-KW"/>
</dbReference>
<dbReference type="NCBIfam" id="NF004364">
    <property type="entry name" value="PRK05738.2-5"/>
    <property type="match status" value="1"/>
</dbReference>
<evidence type="ECO:0000313" key="7">
    <source>
        <dbReference type="EMBL" id="HJE52465.1"/>
    </source>
</evidence>
<dbReference type="GO" id="GO:1990904">
    <property type="term" value="C:ribonucleoprotein complex"/>
    <property type="evidence" value="ECO:0007669"/>
    <property type="project" value="UniProtKB-KW"/>
</dbReference>
<dbReference type="EMBL" id="DYZF01000278">
    <property type="protein sequence ID" value="HJE52465.1"/>
    <property type="molecule type" value="Genomic_DNA"/>
</dbReference>
<sequence length="103" mass="11580">MSTALKIRDHRDVILRPVVSEKSYNLLDDGKYTFIVAPEANKTEIKIAIEAIFDVKVTSVNTINRQGKRRRTRYGYGKKVDTKRAIITVAEGQSIDIFGGPVN</sequence>
<comment type="similarity">
    <text evidence="1 6">Belongs to the universal ribosomal protein uL23 family.</text>
</comment>
<evidence type="ECO:0000256" key="1">
    <source>
        <dbReference type="ARBA" id="ARBA00006700"/>
    </source>
</evidence>
<keyword evidence="4 6" id="KW-0689">Ribosomal protein</keyword>
<keyword evidence="5 6" id="KW-0687">Ribonucleoprotein</keyword>
<dbReference type="GO" id="GO:0003735">
    <property type="term" value="F:structural constituent of ribosome"/>
    <property type="evidence" value="ECO:0007669"/>
    <property type="project" value="InterPro"/>
</dbReference>
<dbReference type="PANTHER" id="PTHR11620">
    <property type="entry name" value="60S RIBOSOMAL PROTEIN L23A"/>
    <property type="match status" value="1"/>
</dbReference>
<dbReference type="InterPro" id="IPR013025">
    <property type="entry name" value="Ribosomal_uL23-like"/>
</dbReference>
<dbReference type="Pfam" id="PF00276">
    <property type="entry name" value="Ribosomal_L23"/>
    <property type="match status" value="1"/>
</dbReference>
<dbReference type="GO" id="GO:0019843">
    <property type="term" value="F:rRNA binding"/>
    <property type="evidence" value="ECO:0007669"/>
    <property type="project" value="UniProtKB-UniRule"/>
</dbReference>
<dbReference type="Gene3D" id="3.30.70.330">
    <property type="match status" value="1"/>
</dbReference>
<evidence type="ECO:0000256" key="5">
    <source>
        <dbReference type="ARBA" id="ARBA00023274"/>
    </source>
</evidence>
<evidence type="ECO:0000313" key="8">
    <source>
        <dbReference type="Proteomes" id="UP000712713"/>
    </source>
</evidence>
<name>A0A921ES69_9ACTN</name>
<evidence type="ECO:0000256" key="6">
    <source>
        <dbReference type="HAMAP-Rule" id="MF_01369"/>
    </source>
</evidence>
<keyword evidence="3 6" id="KW-0694">RNA-binding</keyword>
<evidence type="ECO:0000256" key="2">
    <source>
        <dbReference type="ARBA" id="ARBA00022730"/>
    </source>
</evidence>
<dbReference type="HAMAP" id="MF_01369_B">
    <property type="entry name" value="Ribosomal_uL23_B"/>
    <property type="match status" value="1"/>
</dbReference>
<reference evidence="7" key="2">
    <citation type="submission" date="2021-09" db="EMBL/GenBank/DDBJ databases">
        <authorList>
            <person name="Gilroy R."/>
        </authorList>
    </citation>
    <scope>NUCLEOTIDE SEQUENCE</scope>
    <source>
        <strain evidence="7">ChiGjej3B3-7470</strain>
    </source>
</reference>
<protein>
    <recommendedName>
        <fullName evidence="6">Large ribosomal subunit protein uL23</fullName>
    </recommendedName>
</protein>
<evidence type="ECO:0000256" key="3">
    <source>
        <dbReference type="ARBA" id="ARBA00022884"/>
    </source>
</evidence>